<dbReference type="EMBL" id="CP093313">
    <property type="protein sequence ID" value="UWZ83253.1"/>
    <property type="molecule type" value="Genomic_DNA"/>
</dbReference>
<name>A0A9J7BQ71_9BACT</name>
<accession>A0A9J7BQ71</accession>
<feature type="signal peptide" evidence="2">
    <location>
        <begin position="1"/>
        <end position="23"/>
    </location>
</feature>
<keyword evidence="2" id="KW-0732">Signal</keyword>
<protein>
    <submittedName>
        <fullName evidence="3">Uncharacterized protein</fullName>
    </submittedName>
</protein>
<keyword evidence="4" id="KW-1185">Reference proteome</keyword>
<evidence type="ECO:0000313" key="3">
    <source>
        <dbReference type="EMBL" id="UWZ83253.1"/>
    </source>
</evidence>
<feature type="region of interest" description="Disordered" evidence="1">
    <location>
        <begin position="147"/>
        <end position="167"/>
    </location>
</feature>
<dbReference type="RefSeq" id="WP_260792588.1">
    <property type="nucleotide sequence ID" value="NZ_CP093313.1"/>
</dbReference>
<proteinExistence type="predicted"/>
<evidence type="ECO:0000256" key="2">
    <source>
        <dbReference type="SAM" id="SignalP"/>
    </source>
</evidence>
<dbReference type="AlphaFoldDB" id="A0A9J7BQ71"/>
<evidence type="ECO:0000256" key="1">
    <source>
        <dbReference type="SAM" id="MobiDB-lite"/>
    </source>
</evidence>
<dbReference type="Proteomes" id="UP001059380">
    <property type="component" value="Chromosome"/>
</dbReference>
<reference evidence="3" key="1">
    <citation type="submission" date="2021-04" db="EMBL/GenBank/DDBJ databases">
        <title>Phylogenetic analysis of Acidobacteriaceae.</title>
        <authorList>
            <person name="Qiu L."/>
            <person name="Zhang Q."/>
        </authorList>
    </citation>
    <scope>NUCLEOTIDE SEQUENCE</scope>
    <source>
        <strain evidence="3">DSM 25168</strain>
    </source>
</reference>
<organism evidence="3 4">
    <name type="scientific">Occallatibacter riparius</name>
    <dbReference type="NCBI Taxonomy" id="1002689"/>
    <lineage>
        <taxon>Bacteria</taxon>
        <taxon>Pseudomonadati</taxon>
        <taxon>Acidobacteriota</taxon>
        <taxon>Terriglobia</taxon>
        <taxon>Terriglobales</taxon>
        <taxon>Acidobacteriaceae</taxon>
        <taxon>Occallatibacter</taxon>
    </lineage>
</organism>
<evidence type="ECO:0000313" key="4">
    <source>
        <dbReference type="Proteomes" id="UP001059380"/>
    </source>
</evidence>
<sequence length="288" mass="32326">MNFRCFFLAVSFLVVVVPVPAQPSPRWPRADRCFHEPSQGHPYSAEFLLTSVQLLPTGDLTKHMVKEFQALDSRGRFFHGSDFPPSGPRAQSLPVLVSGHICDPEAATQTMWSSWDKRTIVLHLPARAERLGCWKSDDGVFTLNFETSSHPVGGPNPGDSDPVVASEPESPSVVTEELGTTQIQGLEAKGYYSSWRAFGDGQGEPPYLNEEHWVVPSLNLWVSQEVEYPRKANWTVRWSRELVSINDSEPETYMFQPPSTYPVTMEMMRQVSCKDLEGPKPPESPHLK</sequence>
<dbReference type="KEGG" id="orp:MOP44_22120"/>
<gene>
    <name evidence="3" type="ORF">MOP44_22120</name>
</gene>
<feature type="chain" id="PRO_5039925455" evidence="2">
    <location>
        <begin position="24"/>
        <end position="288"/>
    </location>
</feature>